<evidence type="ECO:0000256" key="5">
    <source>
        <dbReference type="ARBA" id="ARBA00022737"/>
    </source>
</evidence>
<dbReference type="GO" id="GO:0004842">
    <property type="term" value="F:ubiquitin-protein transferase activity"/>
    <property type="evidence" value="ECO:0007669"/>
    <property type="project" value="TreeGrafter"/>
</dbReference>
<keyword evidence="10" id="KW-1053">Target membrane</keyword>
<evidence type="ECO:0000256" key="3">
    <source>
        <dbReference type="ARBA" id="ARBA00022537"/>
    </source>
</evidence>
<dbReference type="InterPro" id="IPR017907">
    <property type="entry name" value="Znf_RING_CS"/>
</dbReference>
<dbReference type="PANTHER" id="PTHR24171:SF8">
    <property type="entry name" value="BRCA1-ASSOCIATED RING DOMAIN PROTEIN 1"/>
    <property type="match status" value="1"/>
</dbReference>
<evidence type="ECO:0000256" key="12">
    <source>
        <dbReference type="PROSITE-ProRule" id="PRU00175"/>
    </source>
</evidence>
<dbReference type="Gene3D" id="3.30.40.10">
    <property type="entry name" value="Zinc/RING finger domain, C3HC4 (zinc finger)"/>
    <property type="match status" value="1"/>
</dbReference>
<dbReference type="PROSITE" id="PS50089">
    <property type="entry name" value="ZF_RING_2"/>
    <property type="match status" value="1"/>
</dbReference>
<dbReference type="Gene3D" id="1.25.40.20">
    <property type="entry name" value="Ankyrin repeat-containing domain"/>
    <property type="match status" value="2"/>
</dbReference>
<dbReference type="SUPFAM" id="SSF52113">
    <property type="entry name" value="BRCT domain"/>
    <property type="match status" value="2"/>
</dbReference>
<dbReference type="GO" id="GO:0006887">
    <property type="term" value="P:exocytosis"/>
    <property type="evidence" value="ECO:0007669"/>
    <property type="project" value="UniProtKB-KW"/>
</dbReference>
<evidence type="ECO:0000256" key="1">
    <source>
        <dbReference type="ARBA" id="ARBA00004175"/>
    </source>
</evidence>
<evidence type="ECO:0000256" key="2">
    <source>
        <dbReference type="ARBA" id="ARBA00022483"/>
    </source>
</evidence>
<dbReference type="SMART" id="SM00292">
    <property type="entry name" value="BRCT"/>
    <property type="match status" value="1"/>
</dbReference>
<dbReference type="AlphaFoldDB" id="A0A131Y3Z3"/>
<keyword evidence="6 12" id="KW-0863">Zinc-finger</keyword>
<evidence type="ECO:0000256" key="6">
    <source>
        <dbReference type="ARBA" id="ARBA00022771"/>
    </source>
</evidence>
<dbReference type="Pfam" id="PF00533">
    <property type="entry name" value="BRCT"/>
    <property type="match status" value="1"/>
</dbReference>
<dbReference type="Pfam" id="PF12796">
    <property type="entry name" value="Ank_2"/>
    <property type="match status" value="1"/>
</dbReference>
<feature type="compositionally biased region" description="Basic and acidic residues" evidence="13">
    <location>
        <begin position="98"/>
        <end position="113"/>
    </location>
</feature>
<feature type="repeat" description="ANK" evidence="11">
    <location>
        <begin position="220"/>
        <end position="252"/>
    </location>
</feature>
<dbReference type="GO" id="GO:0008270">
    <property type="term" value="F:zinc ion binding"/>
    <property type="evidence" value="ECO:0007669"/>
    <property type="project" value="UniProtKB-KW"/>
</dbReference>
<evidence type="ECO:0000256" key="4">
    <source>
        <dbReference type="ARBA" id="ARBA00022723"/>
    </source>
</evidence>
<evidence type="ECO:0000256" key="9">
    <source>
        <dbReference type="ARBA" id="ARBA00023043"/>
    </source>
</evidence>
<feature type="compositionally biased region" description="Polar residues" evidence="13">
    <location>
        <begin position="84"/>
        <end position="97"/>
    </location>
</feature>
<dbReference type="GO" id="GO:0085020">
    <property type="term" value="P:protein K6-linked ubiquitination"/>
    <property type="evidence" value="ECO:0007669"/>
    <property type="project" value="TreeGrafter"/>
</dbReference>
<dbReference type="PANTHER" id="PTHR24171">
    <property type="entry name" value="ANKYRIN REPEAT DOMAIN-CONTAINING PROTEIN 39-RELATED"/>
    <property type="match status" value="1"/>
</dbReference>
<dbReference type="PROSITE" id="PS50088">
    <property type="entry name" value="ANK_REPEAT"/>
    <property type="match status" value="3"/>
</dbReference>
<evidence type="ECO:0000313" key="16">
    <source>
        <dbReference type="EMBL" id="JAP73182.1"/>
    </source>
</evidence>
<keyword evidence="9 11" id="KW-0040">ANK repeat</keyword>
<dbReference type="GO" id="GO:0070531">
    <property type="term" value="C:BRCA1-A complex"/>
    <property type="evidence" value="ECO:0007669"/>
    <property type="project" value="TreeGrafter"/>
</dbReference>
<dbReference type="EMBL" id="GEFM01002614">
    <property type="protein sequence ID" value="JAP73182.1"/>
    <property type="molecule type" value="mRNA"/>
</dbReference>
<dbReference type="InterPro" id="IPR013083">
    <property type="entry name" value="Znf_RING/FYVE/PHD"/>
</dbReference>
<dbReference type="InterPro" id="IPR036770">
    <property type="entry name" value="Ankyrin_rpt-contain_sf"/>
</dbReference>
<dbReference type="Gene3D" id="3.40.50.10190">
    <property type="entry name" value="BRCT domain"/>
    <property type="match status" value="2"/>
</dbReference>
<reference evidence="16" key="1">
    <citation type="submission" date="2016-02" db="EMBL/GenBank/DDBJ databases">
        <title>RNAseq analyses of the midgut from blood- or serum-fed Ixodes ricinus ticks.</title>
        <authorList>
            <person name="Perner J."/>
            <person name="Provaznik J."/>
            <person name="Schrenkova J."/>
            <person name="Urbanova V."/>
            <person name="Ribeiro J.M."/>
            <person name="Kopacek P."/>
        </authorList>
    </citation>
    <scope>NUCLEOTIDE SEQUENCE</scope>
    <source>
        <tissue evidence="16">Gut</tissue>
    </source>
</reference>
<name>A0A131Y3Z3_IXORI</name>
<dbReference type="GO" id="GO:0044218">
    <property type="term" value="C:other organism cell membrane"/>
    <property type="evidence" value="ECO:0007669"/>
    <property type="project" value="UniProtKB-KW"/>
</dbReference>
<dbReference type="SMART" id="SM00248">
    <property type="entry name" value="ANK"/>
    <property type="match status" value="3"/>
</dbReference>
<keyword evidence="7" id="KW-0862">Zinc</keyword>
<evidence type="ECO:0000259" key="14">
    <source>
        <dbReference type="PROSITE" id="PS50089"/>
    </source>
</evidence>
<dbReference type="InterPro" id="IPR027370">
    <property type="entry name" value="Znf-RING_euk"/>
</dbReference>
<evidence type="ECO:0000256" key="10">
    <source>
        <dbReference type="ARBA" id="ARBA00023298"/>
    </source>
</evidence>
<dbReference type="GO" id="GO:0044231">
    <property type="term" value="C:host cell presynaptic membrane"/>
    <property type="evidence" value="ECO:0007669"/>
    <property type="project" value="UniProtKB-KW"/>
</dbReference>
<dbReference type="InterPro" id="IPR036420">
    <property type="entry name" value="BRCT_dom_sf"/>
</dbReference>
<evidence type="ECO:0000256" key="8">
    <source>
        <dbReference type="ARBA" id="ARBA00023028"/>
    </source>
</evidence>
<dbReference type="Pfam" id="PF13445">
    <property type="entry name" value="zf-RING_UBOX"/>
    <property type="match status" value="1"/>
</dbReference>
<evidence type="ECO:0000256" key="7">
    <source>
        <dbReference type="ARBA" id="ARBA00022833"/>
    </source>
</evidence>
<evidence type="ECO:0000256" key="13">
    <source>
        <dbReference type="SAM" id="MobiDB-lite"/>
    </source>
</evidence>
<dbReference type="InterPro" id="IPR002110">
    <property type="entry name" value="Ankyrin_rpt"/>
</dbReference>
<evidence type="ECO:0000259" key="15">
    <source>
        <dbReference type="PROSITE" id="PS50172"/>
    </source>
</evidence>
<dbReference type="CDD" id="cd17734">
    <property type="entry name" value="BRCT_Bard1_rpt1"/>
    <property type="match status" value="1"/>
</dbReference>
<feature type="domain" description="RING-type" evidence="14">
    <location>
        <begin position="17"/>
        <end position="51"/>
    </location>
</feature>
<evidence type="ECO:0000256" key="11">
    <source>
        <dbReference type="PROSITE-ProRule" id="PRU00023"/>
    </source>
</evidence>
<keyword evidence="8" id="KW-0800">Toxin</keyword>
<feature type="region of interest" description="Disordered" evidence="13">
    <location>
        <begin position="84"/>
        <end position="151"/>
    </location>
</feature>
<dbReference type="SUPFAM" id="SSF57850">
    <property type="entry name" value="RING/U-box"/>
    <property type="match status" value="1"/>
</dbReference>
<dbReference type="PROSITE" id="PS50172">
    <property type="entry name" value="BRCT"/>
    <property type="match status" value="2"/>
</dbReference>
<dbReference type="GO" id="GO:0031436">
    <property type="term" value="C:BRCA1-BARD1 complex"/>
    <property type="evidence" value="ECO:0007669"/>
    <property type="project" value="TreeGrafter"/>
</dbReference>
<keyword evidence="5" id="KW-0677">Repeat</keyword>
<dbReference type="InterPro" id="IPR001841">
    <property type="entry name" value="Znf_RING"/>
</dbReference>
<feature type="repeat" description="ANK" evidence="11">
    <location>
        <begin position="187"/>
        <end position="219"/>
    </location>
</feature>
<keyword evidence="2" id="KW-0268">Exocytosis</keyword>
<comment type="subcellular location">
    <subcellularLocation>
        <location evidence="1">Target cell membrane</location>
    </subcellularLocation>
</comment>
<feature type="domain" description="BRCT" evidence="15">
    <location>
        <begin position="293"/>
        <end position="379"/>
    </location>
</feature>
<keyword evidence="8" id="KW-0638">Presynaptic neurotoxin</keyword>
<accession>A0A131Y3Z3</accession>
<dbReference type="InterPro" id="IPR001357">
    <property type="entry name" value="BRCT_dom"/>
</dbReference>
<dbReference type="PROSITE" id="PS00518">
    <property type="entry name" value="ZF_RING_1"/>
    <property type="match status" value="1"/>
</dbReference>
<dbReference type="PRINTS" id="PR01415">
    <property type="entry name" value="ANKYRIN"/>
</dbReference>
<keyword evidence="3" id="KW-1052">Target cell membrane</keyword>
<keyword evidence="8" id="KW-0528">Neurotoxin</keyword>
<dbReference type="SUPFAM" id="SSF48403">
    <property type="entry name" value="Ankyrin repeat"/>
    <property type="match status" value="1"/>
</dbReference>
<feature type="domain" description="BRCT" evidence="15">
    <location>
        <begin position="401"/>
        <end position="483"/>
    </location>
</feature>
<dbReference type="PROSITE" id="PS50297">
    <property type="entry name" value="ANK_REP_REGION"/>
    <property type="match status" value="3"/>
</dbReference>
<sequence length="490" mass="51941">MENTKHALLELLSTLSCAQCKQLLSEPHVVGLCGHTVCRKCIASAEACGICGTPTTHREVKPDHQIKNLITCTAQLKDLLFTQTPGPAVTSRTTSHNPEVEERSNNAKDERPPKQAPSEDPPPVAPSRAGSLDRRASKGTTNPVSKALEKRNKLGETMLQVAAIKGNADRVRQLLEEGADPNVRDHAGWTPLHEACNHGFREVARLLLSHGACVDVAGPGGVTPLHDATVNGHPDVVLLLVRSGATLDAKTSDGLTAQDLAQGEVMRAALCTAVPPKVVALRSEGVASGPPPVLLASGLDEAQCRDLARCAELLGGSCRSSFSEEVSHLVVSCDERGNCRQRTLKVLSALVAGTWILSFSWVEACLRQGRRVDELEHEAKGTRQHPDNGAPARARLRRASHVDRLFSGLSAVLQGPFARGPSKDDLAALLALGGASLLSRPPPADAAGVVLLVTEREGRPAQQSGRPGVFGVGAPWLLDCISKFEVDLPA</sequence>
<keyword evidence="4" id="KW-0479">Metal-binding</keyword>
<organism evidence="16">
    <name type="scientific">Ixodes ricinus</name>
    <name type="common">Common tick</name>
    <name type="synonym">Acarus ricinus</name>
    <dbReference type="NCBI Taxonomy" id="34613"/>
    <lineage>
        <taxon>Eukaryota</taxon>
        <taxon>Metazoa</taxon>
        <taxon>Ecdysozoa</taxon>
        <taxon>Arthropoda</taxon>
        <taxon>Chelicerata</taxon>
        <taxon>Arachnida</taxon>
        <taxon>Acari</taxon>
        <taxon>Parasitiformes</taxon>
        <taxon>Ixodida</taxon>
        <taxon>Ixodoidea</taxon>
        <taxon>Ixodidae</taxon>
        <taxon>Ixodinae</taxon>
        <taxon>Ixodes</taxon>
    </lineage>
</organism>
<feature type="repeat" description="ANK" evidence="11">
    <location>
        <begin position="154"/>
        <end position="186"/>
    </location>
</feature>
<proteinExistence type="evidence at transcript level"/>
<protein>
    <submittedName>
        <fullName evidence="16">Putative ankyrin</fullName>
    </submittedName>
</protein>
<keyword evidence="10" id="KW-0472">Membrane</keyword>